<dbReference type="InterPro" id="IPR051829">
    <property type="entry name" value="Multiheme_Cytochr_ET"/>
</dbReference>
<keyword evidence="1" id="KW-0732">Signal</keyword>
<protein>
    <submittedName>
        <fullName evidence="2">Uncharacterized protein</fullName>
    </submittedName>
</protein>
<dbReference type="InterPro" id="IPR036280">
    <property type="entry name" value="Multihaem_cyt_sf"/>
</dbReference>
<reference evidence="2 3" key="1">
    <citation type="journal article" date="2003" name="Proc. Natl. Acad. Sci. U.S.A.">
        <title>Complete genome sequence of the marine planctomycete Pirellula sp. strain 1.</title>
        <authorList>
            <person name="Gloeckner F.O."/>
            <person name="Kube M."/>
            <person name="Bauer M."/>
            <person name="Teeling H."/>
            <person name="Lombardot T."/>
            <person name="Ludwig W."/>
            <person name="Gade D."/>
            <person name="Beck A."/>
            <person name="Borzym K."/>
            <person name="Heitmann K."/>
            <person name="Rabus R."/>
            <person name="Schlesner H."/>
            <person name="Amann R."/>
            <person name="Reinhardt R."/>
        </authorList>
    </citation>
    <scope>NUCLEOTIDE SEQUENCE [LARGE SCALE GENOMIC DNA]</scope>
    <source>
        <strain evidence="3">DSM 10527 / NCIMB 13988 / SH1</strain>
    </source>
</reference>
<dbReference type="Gene3D" id="1.10.1130.10">
    <property type="entry name" value="Flavocytochrome C3, Chain A"/>
    <property type="match status" value="2"/>
</dbReference>
<dbReference type="STRING" id="243090.RB3376"/>
<dbReference type="OrthoDB" id="234670at2"/>
<dbReference type="KEGG" id="rba:RB3376"/>
<dbReference type="HOGENOM" id="CLU_427455_0_0_0"/>
<dbReference type="PATRIC" id="fig|243090.15.peg.1560"/>
<evidence type="ECO:0000313" key="2">
    <source>
        <dbReference type="EMBL" id="CAD73159.1"/>
    </source>
</evidence>
<gene>
    <name evidence="2" type="ordered locus">RB3376</name>
</gene>
<dbReference type="eggNOG" id="COG3303">
    <property type="taxonomic scope" value="Bacteria"/>
</dbReference>
<dbReference type="PANTHER" id="PTHR35038">
    <property type="entry name" value="DISSIMILATORY SULFITE REDUCTASE SIRA"/>
    <property type="match status" value="1"/>
</dbReference>
<sequence length="690" mass="76987">MEWNVSLLNGRSSLGAERESTRRISRCGSRLGLCFIFVAVAAVLGCNRSKDIAADANGDPAVQADSIVDADRPVRHDKNESRVTLTASQLRPVVELEEGFVASETCLQCHADEHQSWHASFHRTMTQVVNVETAPSAIVDETVVVQGKRYLFERSGDSFFVTYADPFRGGMTMRRELLMMTGSHHMHVFWHESDRPGTPAQLDIVYLIEEDRWIPRDSSFLQPPDHQGGLELGTWNRTCSRCHSTHLRERFNADTQDWSTRVAEFGIACEACHGEGRGHVLRHATTDNAATLDSALTRAAKDPEEQREDLIVNPVKLSKQASADVCGQCHSVFTPDYEVVALKDYEQNGNPFRPGDRLDALAFSKVVRASAEQRQSEAFQQWSKMEDVGGAFWADGMPRIAGREYNGLIESACFQHGEMTCLSCHQMHPVSESGNDASQHLAEWRNDQLGSGMAGDAACLQCHSDMGDQIEVHTHHAAGSHGSRCMNCHMPHTTYGLLKTIRSHQISSPSIEESRSSDRPNACSLCHLDRGFDWVSGHLHDWYGQPLAERTTTEPNVDLSTSALHLLSGDAAQRAVQVAAMGWKPAQEASGTEWMEPYLLLGLNDPYDAIRIVAEKSLRTLPNRISKPMDAMAPVGERMDAFNDAIELIDRTLQMEPKPSVLVNEEGRFDFLRARAFLERRNHRPIHLRE</sequence>
<accession>Q7UUC2</accession>
<evidence type="ECO:0000313" key="3">
    <source>
        <dbReference type="Proteomes" id="UP000001025"/>
    </source>
</evidence>
<dbReference type="Proteomes" id="UP000001025">
    <property type="component" value="Chromosome"/>
</dbReference>
<dbReference type="InParanoid" id="Q7UUC2"/>
<dbReference type="AlphaFoldDB" id="Q7UUC2"/>
<dbReference type="EnsemblBacteria" id="CAD73159">
    <property type="protein sequence ID" value="CAD73159"/>
    <property type="gene ID" value="RB3376"/>
</dbReference>
<dbReference type="SUPFAM" id="SSF48695">
    <property type="entry name" value="Multiheme cytochromes"/>
    <property type="match status" value="1"/>
</dbReference>
<organism evidence="2 3">
    <name type="scientific">Rhodopirellula baltica (strain DSM 10527 / NCIMB 13988 / SH1)</name>
    <dbReference type="NCBI Taxonomy" id="243090"/>
    <lineage>
        <taxon>Bacteria</taxon>
        <taxon>Pseudomonadati</taxon>
        <taxon>Planctomycetota</taxon>
        <taxon>Planctomycetia</taxon>
        <taxon>Pirellulales</taxon>
        <taxon>Pirellulaceae</taxon>
        <taxon>Rhodopirellula</taxon>
    </lineage>
</organism>
<proteinExistence type="predicted"/>
<evidence type="ECO:0000256" key="1">
    <source>
        <dbReference type="ARBA" id="ARBA00022729"/>
    </source>
</evidence>
<name>Q7UUC2_RHOBA</name>
<dbReference type="PANTHER" id="PTHR35038:SF8">
    <property type="entry name" value="C-TYPE POLYHEME CYTOCHROME OMCC"/>
    <property type="match status" value="1"/>
</dbReference>
<dbReference type="EMBL" id="BX294138">
    <property type="protein sequence ID" value="CAD73159.1"/>
    <property type="molecule type" value="Genomic_DNA"/>
</dbReference>
<keyword evidence="3" id="KW-1185">Reference proteome</keyword>